<evidence type="ECO:0000259" key="3">
    <source>
        <dbReference type="PROSITE" id="PS50110"/>
    </source>
</evidence>
<comment type="caution">
    <text evidence="4">The sequence shown here is derived from an EMBL/GenBank/DDBJ whole genome shotgun (WGS) entry which is preliminary data.</text>
</comment>
<sequence>MKERILVIEDNPQVADSLCYILGKEGYQVTACFDGLSAVNRMEHEDYDLIITDLLVPFLSGIKLIRQIRLKKPVLPIFVISSVIEDKVIEHIRLLGVYDFLQKPFNAQALCSDIKKRLLAA</sequence>
<dbReference type="OrthoDB" id="9789181at2"/>
<evidence type="ECO:0000256" key="2">
    <source>
        <dbReference type="PROSITE-ProRule" id="PRU00169"/>
    </source>
</evidence>
<reference evidence="4 5" key="1">
    <citation type="submission" date="2017-08" db="EMBL/GenBank/DDBJ databases">
        <title>The whole genome shortgun sequences of strain Leeuwenhoekiella nanhaiensis G18 from the South China Sea.</title>
        <authorList>
            <person name="Liu Q."/>
        </authorList>
    </citation>
    <scope>NUCLEOTIDE SEQUENCE [LARGE SCALE GENOMIC DNA]</scope>
    <source>
        <strain evidence="4 5">G18</strain>
    </source>
</reference>
<gene>
    <name evidence="4" type="ORF">CJ305_13160</name>
</gene>
<dbReference type="PANTHER" id="PTHR44591">
    <property type="entry name" value="STRESS RESPONSE REGULATOR PROTEIN 1"/>
    <property type="match status" value="1"/>
</dbReference>
<dbReference type="EMBL" id="NQXA01000011">
    <property type="protein sequence ID" value="PHQ28762.1"/>
    <property type="molecule type" value="Genomic_DNA"/>
</dbReference>
<dbReference type="Gene3D" id="3.40.50.2300">
    <property type="match status" value="1"/>
</dbReference>
<dbReference type="CDD" id="cd00156">
    <property type="entry name" value="REC"/>
    <property type="match status" value="1"/>
</dbReference>
<dbReference type="Proteomes" id="UP000229433">
    <property type="component" value="Unassembled WGS sequence"/>
</dbReference>
<dbReference type="SUPFAM" id="SSF52172">
    <property type="entry name" value="CheY-like"/>
    <property type="match status" value="1"/>
</dbReference>
<dbReference type="RefSeq" id="WP_099646754.1">
    <property type="nucleotide sequence ID" value="NZ_KZ319293.1"/>
</dbReference>
<dbReference type="InterPro" id="IPR011006">
    <property type="entry name" value="CheY-like_superfamily"/>
</dbReference>
<dbReference type="PROSITE" id="PS50110">
    <property type="entry name" value="RESPONSE_REGULATORY"/>
    <property type="match status" value="1"/>
</dbReference>
<dbReference type="AlphaFoldDB" id="A0A2G1VPS5"/>
<feature type="modified residue" description="4-aspartylphosphate" evidence="2">
    <location>
        <position position="53"/>
    </location>
</feature>
<proteinExistence type="predicted"/>
<evidence type="ECO:0000313" key="4">
    <source>
        <dbReference type="EMBL" id="PHQ28762.1"/>
    </source>
</evidence>
<dbReference type="GO" id="GO:0000160">
    <property type="term" value="P:phosphorelay signal transduction system"/>
    <property type="evidence" value="ECO:0007669"/>
    <property type="project" value="InterPro"/>
</dbReference>
<protein>
    <recommendedName>
        <fullName evidence="3">Response regulatory domain-containing protein</fullName>
    </recommendedName>
</protein>
<dbReference type="SMART" id="SM00448">
    <property type="entry name" value="REC"/>
    <property type="match status" value="1"/>
</dbReference>
<name>A0A2G1VPS5_9FLAO</name>
<evidence type="ECO:0000313" key="5">
    <source>
        <dbReference type="Proteomes" id="UP000229433"/>
    </source>
</evidence>
<accession>A0A2G1VPS5</accession>
<dbReference type="Pfam" id="PF00072">
    <property type="entry name" value="Response_reg"/>
    <property type="match status" value="1"/>
</dbReference>
<feature type="domain" description="Response regulatory" evidence="3">
    <location>
        <begin position="4"/>
        <end position="118"/>
    </location>
</feature>
<evidence type="ECO:0000256" key="1">
    <source>
        <dbReference type="ARBA" id="ARBA00022553"/>
    </source>
</evidence>
<dbReference type="InterPro" id="IPR001789">
    <property type="entry name" value="Sig_transdc_resp-reg_receiver"/>
</dbReference>
<dbReference type="PANTHER" id="PTHR44591:SF3">
    <property type="entry name" value="RESPONSE REGULATORY DOMAIN-CONTAINING PROTEIN"/>
    <property type="match status" value="1"/>
</dbReference>
<keyword evidence="5" id="KW-1185">Reference proteome</keyword>
<dbReference type="InterPro" id="IPR050595">
    <property type="entry name" value="Bact_response_regulator"/>
</dbReference>
<organism evidence="4 5">
    <name type="scientific">Leeuwenhoekiella nanhaiensis</name>
    <dbReference type="NCBI Taxonomy" id="1655491"/>
    <lineage>
        <taxon>Bacteria</taxon>
        <taxon>Pseudomonadati</taxon>
        <taxon>Bacteroidota</taxon>
        <taxon>Flavobacteriia</taxon>
        <taxon>Flavobacteriales</taxon>
        <taxon>Flavobacteriaceae</taxon>
        <taxon>Leeuwenhoekiella</taxon>
    </lineage>
</organism>
<keyword evidence="1 2" id="KW-0597">Phosphoprotein</keyword>